<sequence length="37" mass="4450">MTNRNQRAMYERPMPDERRDRVGNMINVLVVGELLFK</sequence>
<dbReference type="EMBL" id="MN739253">
    <property type="protein sequence ID" value="QHS95580.1"/>
    <property type="molecule type" value="Genomic_DNA"/>
</dbReference>
<accession>A0A6C0BU27</accession>
<proteinExistence type="predicted"/>
<organism evidence="1">
    <name type="scientific">viral metagenome</name>
    <dbReference type="NCBI Taxonomy" id="1070528"/>
    <lineage>
        <taxon>unclassified sequences</taxon>
        <taxon>metagenomes</taxon>
        <taxon>organismal metagenomes</taxon>
    </lineage>
</organism>
<evidence type="ECO:0000313" key="1">
    <source>
        <dbReference type="EMBL" id="QHS95580.1"/>
    </source>
</evidence>
<reference evidence="1" key="1">
    <citation type="journal article" date="2020" name="Nature">
        <title>Giant virus diversity and host interactions through global metagenomics.</title>
        <authorList>
            <person name="Schulz F."/>
            <person name="Roux S."/>
            <person name="Paez-Espino D."/>
            <person name="Jungbluth S."/>
            <person name="Walsh D.A."/>
            <person name="Denef V.J."/>
            <person name="McMahon K.D."/>
            <person name="Konstantinidis K.T."/>
            <person name="Eloe-Fadrosh E.A."/>
            <person name="Kyrpides N.C."/>
            <person name="Woyke T."/>
        </authorList>
    </citation>
    <scope>NUCLEOTIDE SEQUENCE</scope>
    <source>
        <strain evidence="1">GVMAG-M-3300018868-6</strain>
    </source>
</reference>
<protein>
    <submittedName>
        <fullName evidence="1">Uncharacterized protein</fullName>
    </submittedName>
</protein>
<dbReference type="AlphaFoldDB" id="A0A6C0BU27"/>
<name>A0A6C0BU27_9ZZZZ</name>